<organism evidence="2 3">
    <name type="scientific">Gossypium stocksii</name>
    <dbReference type="NCBI Taxonomy" id="47602"/>
    <lineage>
        <taxon>Eukaryota</taxon>
        <taxon>Viridiplantae</taxon>
        <taxon>Streptophyta</taxon>
        <taxon>Embryophyta</taxon>
        <taxon>Tracheophyta</taxon>
        <taxon>Spermatophyta</taxon>
        <taxon>Magnoliopsida</taxon>
        <taxon>eudicotyledons</taxon>
        <taxon>Gunneridae</taxon>
        <taxon>Pentapetalae</taxon>
        <taxon>rosids</taxon>
        <taxon>malvids</taxon>
        <taxon>Malvales</taxon>
        <taxon>Malvaceae</taxon>
        <taxon>Malvoideae</taxon>
        <taxon>Gossypium</taxon>
    </lineage>
</organism>
<dbReference type="PANTHER" id="PTHR47592:SF31">
    <property type="entry name" value="ZINC FINGER, CCHC-TYPE-RELATED"/>
    <property type="match status" value="1"/>
</dbReference>
<comment type="caution">
    <text evidence="2">The sequence shown here is derived from an EMBL/GenBank/DDBJ whole genome shotgun (WGS) entry which is preliminary data.</text>
</comment>
<keyword evidence="1" id="KW-0732">Signal</keyword>
<dbReference type="EMBL" id="JAIQCV010000002">
    <property type="protein sequence ID" value="KAH1122231.1"/>
    <property type="molecule type" value="Genomic_DNA"/>
</dbReference>
<evidence type="ECO:0000313" key="3">
    <source>
        <dbReference type="Proteomes" id="UP000828251"/>
    </source>
</evidence>
<evidence type="ECO:0000256" key="1">
    <source>
        <dbReference type="SAM" id="SignalP"/>
    </source>
</evidence>
<proteinExistence type="predicted"/>
<accession>A0A9D3WDP9</accession>
<name>A0A9D3WDP9_9ROSI</name>
<protein>
    <submittedName>
        <fullName evidence="2">Uncharacterized protein</fullName>
    </submittedName>
</protein>
<feature type="chain" id="PRO_5038536615" evidence="1">
    <location>
        <begin position="17"/>
        <end position="146"/>
    </location>
</feature>
<dbReference type="OrthoDB" id="1000303at2759"/>
<dbReference type="PANTHER" id="PTHR47592">
    <property type="entry name" value="PBF68 PROTEIN"/>
    <property type="match status" value="1"/>
</dbReference>
<dbReference type="Pfam" id="PF14223">
    <property type="entry name" value="Retrotran_gag_2"/>
    <property type="match status" value="1"/>
</dbReference>
<feature type="signal peptide" evidence="1">
    <location>
        <begin position="1"/>
        <end position="16"/>
    </location>
</feature>
<gene>
    <name evidence="2" type="ORF">J1N35_005391</name>
</gene>
<dbReference type="Proteomes" id="UP000828251">
    <property type="component" value="Unassembled WGS sequence"/>
</dbReference>
<dbReference type="AlphaFoldDB" id="A0A9D3WDP9"/>
<reference evidence="2 3" key="1">
    <citation type="journal article" date="2021" name="Plant Biotechnol. J.">
        <title>Multi-omics assisted identification of the key and species-specific regulatory components of drought-tolerant mechanisms in Gossypium stocksii.</title>
        <authorList>
            <person name="Yu D."/>
            <person name="Ke L."/>
            <person name="Zhang D."/>
            <person name="Wu Y."/>
            <person name="Sun Y."/>
            <person name="Mei J."/>
            <person name="Sun J."/>
            <person name="Sun Y."/>
        </authorList>
    </citation>
    <scope>NUCLEOTIDE SEQUENCE [LARGE SCALE GENOMIC DNA]</scope>
    <source>
        <strain evidence="3">cv. E1</strain>
        <tissue evidence="2">Leaf</tissue>
    </source>
</reference>
<evidence type="ECO:0000313" key="2">
    <source>
        <dbReference type="EMBL" id="KAH1122231.1"/>
    </source>
</evidence>
<keyword evidence="3" id="KW-1185">Reference proteome</keyword>
<sequence>MLFLLIVLNVVYVLDPNLQPVEDPAPNANPEEIAKVAEPNKKHEEDNFTCRGHILNILSNRLYDLYMSVQSLVEIWKAVEEKYNTERQGTDKFLMMKYFEFKMVNVILIMDQVYELQVLVSRLSDFKVVISKLLQVGAVISKLSSS</sequence>